<name>A0ABW0ZXZ6_9ACTN</name>
<proteinExistence type="predicted"/>
<evidence type="ECO:0000313" key="2">
    <source>
        <dbReference type="EMBL" id="MFC5747332.1"/>
    </source>
</evidence>
<keyword evidence="1" id="KW-1133">Transmembrane helix</keyword>
<keyword evidence="1" id="KW-0472">Membrane</keyword>
<reference evidence="3" key="1">
    <citation type="journal article" date="2019" name="Int. J. Syst. Evol. Microbiol.">
        <title>The Global Catalogue of Microorganisms (GCM) 10K type strain sequencing project: providing services to taxonomists for standard genome sequencing and annotation.</title>
        <authorList>
            <consortium name="The Broad Institute Genomics Platform"/>
            <consortium name="The Broad Institute Genome Sequencing Center for Infectious Disease"/>
            <person name="Wu L."/>
            <person name="Ma J."/>
        </authorList>
    </citation>
    <scope>NUCLEOTIDE SEQUENCE [LARGE SCALE GENOMIC DNA]</scope>
    <source>
        <strain evidence="3">KCTC 42087</strain>
    </source>
</reference>
<dbReference type="Proteomes" id="UP001596074">
    <property type="component" value="Unassembled WGS sequence"/>
</dbReference>
<evidence type="ECO:0000256" key="1">
    <source>
        <dbReference type="SAM" id="Phobius"/>
    </source>
</evidence>
<comment type="caution">
    <text evidence="2">The sequence shown here is derived from an EMBL/GenBank/DDBJ whole genome shotgun (WGS) entry which is preliminary data.</text>
</comment>
<organism evidence="2 3">
    <name type="scientific">Actinomadura rugatobispora</name>
    <dbReference type="NCBI Taxonomy" id="1994"/>
    <lineage>
        <taxon>Bacteria</taxon>
        <taxon>Bacillati</taxon>
        <taxon>Actinomycetota</taxon>
        <taxon>Actinomycetes</taxon>
        <taxon>Streptosporangiales</taxon>
        <taxon>Thermomonosporaceae</taxon>
        <taxon>Actinomadura</taxon>
    </lineage>
</organism>
<accession>A0ABW0ZXZ6</accession>
<keyword evidence="1" id="KW-0812">Transmembrane</keyword>
<keyword evidence="3" id="KW-1185">Reference proteome</keyword>
<protein>
    <submittedName>
        <fullName evidence="2">Uncharacterized protein</fullName>
    </submittedName>
</protein>
<dbReference type="EMBL" id="JBHSON010000021">
    <property type="protein sequence ID" value="MFC5747332.1"/>
    <property type="molecule type" value="Genomic_DNA"/>
</dbReference>
<feature type="transmembrane region" description="Helical" evidence="1">
    <location>
        <begin position="70"/>
        <end position="92"/>
    </location>
</feature>
<gene>
    <name evidence="2" type="ORF">ACFPZN_17020</name>
</gene>
<sequence length="200" mass="22087">MTLPSRIGAAGLLLLAAAALVTLNPFRWIVFGDALHYRLGTTALGLLLLVVACVVTMVKTADWRRWTALPLAVCSTLAALWCAYNALGYLIFANPDKLQPVAVSPDGRLKVVLHDNSGWAGYDQGLYVQSTDGFFSKRAYLGCRNLYEGETKFDRVRFTAPDTVVVKAGEEEWTLRFDPKDVKTINTTSENFCKQDLYTG</sequence>
<feature type="transmembrane region" description="Helical" evidence="1">
    <location>
        <begin position="39"/>
        <end position="58"/>
    </location>
</feature>
<evidence type="ECO:0000313" key="3">
    <source>
        <dbReference type="Proteomes" id="UP001596074"/>
    </source>
</evidence>
<dbReference type="RefSeq" id="WP_378282951.1">
    <property type="nucleotide sequence ID" value="NZ_JBHSON010000021.1"/>
</dbReference>